<dbReference type="Proteomes" id="UP000472263">
    <property type="component" value="Chromosome 22"/>
</dbReference>
<evidence type="ECO:0000256" key="5">
    <source>
        <dbReference type="ARBA" id="ARBA00023288"/>
    </source>
</evidence>
<dbReference type="Ensembl" id="ENSMMDT00005053007.1">
    <property type="protein sequence ID" value="ENSMMDP00005051995.1"/>
    <property type="gene ID" value="ENSMMDG00005023480.1"/>
</dbReference>
<dbReference type="PROSITE" id="PS51893">
    <property type="entry name" value="AKAP_CAM_BD"/>
    <property type="match status" value="2"/>
</dbReference>
<feature type="compositionally biased region" description="Polar residues" evidence="6">
    <location>
        <begin position="392"/>
        <end position="404"/>
    </location>
</feature>
<feature type="compositionally biased region" description="Basic and acidic residues" evidence="6">
    <location>
        <begin position="574"/>
        <end position="592"/>
    </location>
</feature>
<accession>A0A668AB11</accession>
<dbReference type="PANTHER" id="PTHR23209:SF4">
    <property type="entry name" value="A-KINASE ANCHOR PROTEIN 12"/>
    <property type="match status" value="1"/>
</dbReference>
<name>A0A668AB11_9TELE</name>
<dbReference type="Pfam" id="PF03832">
    <property type="entry name" value="WSK"/>
    <property type="match status" value="2"/>
</dbReference>
<dbReference type="InterPro" id="IPR028540">
    <property type="entry name" value="AKAP12"/>
</dbReference>
<protein>
    <recommendedName>
        <fullName evidence="7">A kinase-anchoring proteins AKAP-5 and AKAP-12 calmodulin (CaM)-binding domain-containing protein</fullName>
    </recommendedName>
</protein>
<feature type="compositionally biased region" description="Low complexity" evidence="6">
    <location>
        <begin position="363"/>
        <end position="373"/>
    </location>
</feature>
<feature type="domain" description="A kinase-anchoring proteins AKAP-5 and AKAP-12 calmodulin (CaM)-binding" evidence="7">
    <location>
        <begin position="427"/>
        <end position="447"/>
    </location>
</feature>
<reference evidence="8" key="2">
    <citation type="submission" date="2025-08" db="UniProtKB">
        <authorList>
            <consortium name="Ensembl"/>
        </authorList>
    </citation>
    <scope>IDENTIFICATION</scope>
</reference>
<feature type="compositionally biased region" description="Acidic residues" evidence="6">
    <location>
        <begin position="86"/>
        <end position="97"/>
    </location>
</feature>
<feature type="compositionally biased region" description="Basic and acidic residues" evidence="6">
    <location>
        <begin position="149"/>
        <end position="159"/>
    </location>
</feature>
<dbReference type="InParanoid" id="A0A668AB11"/>
<evidence type="ECO:0000256" key="6">
    <source>
        <dbReference type="SAM" id="MobiDB-lite"/>
    </source>
</evidence>
<keyword evidence="5" id="KW-0449">Lipoprotein</keyword>
<feature type="region of interest" description="Disordered" evidence="6">
    <location>
        <begin position="123"/>
        <end position="231"/>
    </location>
</feature>
<dbReference type="GO" id="GO:0016020">
    <property type="term" value="C:membrane"/>
    <property type="evidence" value="ECO:0007669"/>
    <property type="project" value="UniProtKB-SubCell"/>
</dbReference>
<evidence type="ECO:0000313" key="9">
    <source>
        <dbReference type="Proteomes" id="UP000472263"/>
    </source>
</evidence>
<evidence type="ECO:0000259" key="7">
    <source>
        <dbReference type="PROSITE" id="PS51893"/>
    </source>
</evidence>
<evidence type="ECO:0000313" key="8">
    <source>
        <dbReference type="Ensembl" id="ENSMMDP00005051995.1"/>
    </source>
</evidence>
<keyword evidence="9" id="KW-1185">Reference proteome</keyword>
<reference evidence="8" key="3">
    <citation type="submission" date="2025-09" db="UniProtKB">
        <authorList>
            <consortium name="Ensembl"/>
        </authorList>
    </citation>
    <scope>IDENTIFICATION</scope>
</reference>
<feature type="region of interest" description="Disordered" evidence="6">
    <location>
        <begin position="57"/>
        <end position="97"/>
    </location>
</feature>
<keyword evidence="4" id="KW-0472">Membrane</keyword>
<dbReference type="PANTHER" id="PTHR23209">
    <property type="entry name" value="A-KINASE ANCHOR PROTEIN 12"/>
    <property type="match status" value="1"/>
</dbReference>
<proteinExistence type="predicted"/>
<evidence type="ECO:0000256" key="1">
    <source>
        <dbReference type="ARBA" id="ARBA00004635"/>
    </source>
</evidence>
<feature type="compositionally biased region" description="Basic and acidic residues" evidence="6">
    <location>
        <begin position="331"/>
        <end position="341"/>
    </location>
</feature>
<feature type="compositionally biased region" description="Basic and acidic residues" evidence="6">
    <location>
        <begin position="57"/>
        <end position="71"/>
    </location>
</feature>
<dbReference type="GeneTree" id="ENSGT00730000111244"/>
<dbReference type="GO" id="GO:0005516">
    <property type="term" value="F:calmodulin binding"/>
    <property type="evidence" value="ECO:0007669"/>
    <property type="project" value="UniProtKB-KW"/>
</dbReference>
<feature type="compositionally biased region" description="Basic and acidic residues" evidence="6">
    <location>
        <begin position="256"/>
        <end position="287"/>
    </location>
</feature>
<feature type="compositionally biased region" description="Basic and acidic residues" evidence="6">
    <location>
        <begin position="502"/>
        <end position="526"/>
    </location>
</feature>
<dbReference type="GO" id="GO:0051018">
    <property type="term" value="F:protein kinase A binding"/>
    <property type="evidence" value="ECO:0007669"/>
    <property type="project" value="InterPro"/>
</dbReference>
<feature type="compositionally biased region" description="Basic and acidic residues" evidence="6">
    <location>
        <begin position="382"/>
        <end position="391"/>
    </location>
</feature>
<evidence type="ECO:0000256" key="3">
    <source>
        <dbReference type="ARBA" id="ARBA00022860"/>
    </source>
</evidence>
<evidence type="ECO:0000256" key="4">
    <source>
        <dbReference type="ARBA" id="ARBA00023136"/>
    </source>
</evidence>
<dbReference type="InterPro" id="IPR001573">
    <property type="entry name" value="AKAP_WSK"/>
</dbReference>
<feature type="compositionally biased region" description="Basic residues" evidence="6">
    <location>
        <begin position="563"/>
        <end position="573"/>
    </location>
</feature>
<feature type="compositionally biased region" description="Basic and acidic residues" evidence="6">
    <location>
        <begin position="309"/>
        <end position="320"/>
    </location>
</feature>
<dbReference type="GO" id="GO:0090036">
    <property type="term" value="P:regulation of protein kinase C signaling"/>
    <property type="evidence" value="ECO:0007669"/>
    <property type="project" value="InterPro"/>
</dbReference>
<feature type="compositionally biased region" description="Polar residues" evidence="6">
    <location>
        <begin position="178"/>
        <end position="189"/>
    </location>
</feature>
<dbReference type="GO" id="GO:0010739">
    <property type="term" value="P:positive regulation of protein kinase A signaling"/>
    <property type="evidence" value="ECO:0007669"/>
    <property type="project" value="InterPro"/>
</dbReference>
<dbReference type="GO" id="GO:0007165">
    <property type="term" value="P:signal transduction"/>
    <property type="evidence" value="ECO:0007669"/>
    <property type="project" value="TreeGrafter"/>
</dbReference>
<dbReference type="AlphaFoldDB" id="A0A668AB11"/>
<reference evidence="8" key="1">
    <citation type="submission" date="2019-06" db="EMBL/GenBank/DDBJ databases">
        <authorList>
            <consortium name="Wellcome Sanger Institute Data Sharing"/>
        </authorList>
    </citation>
    <scope>NUCLEOTIDE SEQUENCE [LARGE SCALE GENOMIC DNA]</scope>
</reference>
<organism evidence="8 9">
    <name type="scientific">Myripristis murdjan</name>
    <name type="common">pinecone soldierfish</name>
    <dbReference type="NCBI Taxonomy" id="586833"/>
    <lineage>
        <taxon>Eukaryota</taxon>
        <taxon>Metazoa</taxon>
        <taxon>Chordata</taxon>
        <taxon>Craniata</taxon>
        <taxon>Vertebrata</taxon>
        <taxon>Euteleostomi</taxon>
        <taxon>Actinopterygii</taxon>
        <taxon>Neopterygii</taxon>
        <taxon>Teleostei</taxon>
        <taxon>Neoteleostei</taxon>
        <taxon>Acanthomorphata</taxon>
        <taxon>Holocentriformes</taxon>
        <taxon>Holocentridae</taxon>
        <taxon>Myripristis</taxon>
    </lineage>
</organism>
<comment type="subcellular location">
    <subcellularLocation>
        <location evidence="1">Membrane</location>
        <topology evidence="1">Lipid-anchor</topology>
    </subcellularLocation>
</comment>
<feature type="region of interest" description="Disordered" evidence="6">
    <location>
        <begin position="249"/>
        <end position="644"/>
    </location>
</feature>
<sequence length="644" mass="70956">MFSKKKKKGQRYGVHSTFCALFQPLQNNGQISGMKGKAAEADGHCEDEVVVVGRYSKENVPETEEPLKEEETPLENVEINEKESPDADESEPSDITETEAKLNEINEGFKKFFNNIGLKFTVKKGSGEKVETASDVPIETNEGEPSSPDDVKETTKETISENAEQNIDPSMVYETADNDSTTCPTLTDMTSEDLLENIEEKNTGTTEEEKMPDEDNMPEKELDATSPTAVEEEVISPIKRFFTTGIFSGLRKKKKPADNDKANEINETTEKDVAGIEKQEALEKTGETEQDQQQVKDFRPDIETATGDLEQKENVLKEEILPATRDTNLSPEEKSPSREPSKGVSEPEILSSQEKVKVQGSPLKRLLSGSSFKKLSKKQRDKKSSDQKLTDSGEQLGDQLSLSAESAKHQREESPLQSHGEVAAEEDGTWASFKKLVTPKKHIKKASPSNEEAVITGSTEEPKPSDGEQISDASTEETKKRKDSSVSWDAFLCGSGKKRSRKTSDSEDETPRIEGDGNRSDGEARHSAGSPIESSNEGDELVACFPEQAESPSEGDGGSTWKSLKKLVTPKRKAKDEEESKDNIPSDSESNKTDSSFSIKKLLPGRKKRKPTEKQEQGSSDEVVETISTTPNAELVCSNEVRTE</sequence>
<dbReference type="GO" id="GO:0005737">
    <property type="term" value="C:cytoplasm"/>
    <property type="evidence" value="ECO:0007669"/>
    <property type="project" value="TreeGrafter"/>
</dbReference>
<evidence type="ECO:0000256" key="2">
    <source>
        <dbReference type="ARBA" id="ARBA00022553"/>
    </source>
</evidence>
<keyword evidence="3" id="KW-0112">Calmodulin-binding</keyword>
<keyword evidence="2" id="KW-0597">Phosphoprotein</keyword>
<feature type="domain" description="A kinase-anchoring proteins AKAP-5 and AKAP-12 calmodulin (CaM)-binding" evidence="7">
    <location>
        <begin position="558"/>
        <end position="578"/>
    </location>
</feature>